<dbReference type="EMBL" id="CP000510">
    <property type="protein sequence ID" value="ABM04284.1"/>
    <property type="molecule type" value="Genomic_DNA"/>
</dbReference>
<gene>
    <name evidence="2" type="ordered locus">Ping_2563</name>
</gene>
<dbReference type="Pfam" id="PF13245">
    <property type="entry name" value="AAA_19"/>
    <property type="match status" value="1"/>
</dbReference>
<name>A1SXR9_PSYIN</name>
<sequence length="385" mass="44342">MNNNSLVIAAAGSGKTTLLVKTAIENPNRPILITTYTESNEQEIRDKFVKKVRTVLANVTIITWFSFLLKHWVRPYQCRLNDSIADERIGFILVNWRSGLKYKNKDGQGVYWSEKDNFKNYYFTKDFKVYSDKISKFCFEANKASKQAVVNRISALYGMIFIDEVQDLAGFDLELIKLLFRSKSEVMLVGDPRQVTYKTHHTTKYSDYGNGNIKGFVTSEKTLGKRISCEVDETTLNKSHRCSQDICDYSSRLYPKFPAVDACQCDDCRKENILHQGVFIVPKRLCSEYLQTYQPMQLRWNAKSKVDSSYEVMNFGESKGLTIDRVLIYPTKDMVSWIRNPSQPELLKNPTRARLYVALTRARHSVAIVLDPEENEVLEGAVVYK</sequence>
<dbReference type="PANTHER" id="PTHR11070:SF2">
    <property type="entry name" value="ATP-DEPENDENT DNA HELICASE SRS2"/>
    <property type="match status" value="1"/>
</dbReference>
<dbReference type="AlphaFoldDB" id="A1SXR9"/>
<dbReference type="STRING" id="357804.Ping_2563"/>
<dbReference type="KEGG" id="pin:Ping_2563"/>
<dbReference type="SUPFAM" id="SSF52540">
    <property type="entry name" value="P-loop containing nucleoside triphosphate hydrolases"/>
    <property type="match status" value="1"/>
</dbReference>
<dbReference type="eggNOG" id="COG0210">
    <property type="taxonomic scope" value="Bacteria"/>
</dbReference>
<proteinExistence type="predicted"/>
<dbReference type="InterPro" id="IPR000212">
    <property type="entry name" value="DNA_helicase_UvrD/REP"/>
</dbReference>
<keyword evidence="3" id="KW-1185">Reference proteome</keyword>
<organism evidence="2 3">
    <name type="scientific">Psychromonas ingrahamii (strain DSM 17664 / CCUG 51855 / 37)</name>
    <dbReference type="NCBI Taxonomy" id="357804"/>
    <lineage>
        <taxon>Bacteria</taxon>
        <taxon>Pseudomonadati</taxon>
        <taxon>Pseudomonadota</taxon>
        <taxon>Gammaproteobacteria</taxon>
        <taxon>Alteromonadales</taxon>
        <taxon>Psychromonadaceae</taxon>
        <taxon>Psychromonas</taxon>
    </lineage>
</organism>
<dbReference type="PANTHER" id="PTHR11070">
    <property type="entry name" value="UVRD / RECB / PCRA DNA HELICASE FAMILY MEMBER"/>
    <property type="match status" value="1"/>
</dbReference>
<accession>A1SXR9</accession>
<dbReference type="InterPro" id="IPR027417">
    <property type="entry name" value="P-loop_NTPase"/>
</dbReference>
<dbReference type="RefSeq" id="WP_011770842.1">
    <property type="nucleotide sequence ID" value="NC_008709.1"/>
</dbReference>
<dbReference type="GO" id="GO:0003677">
    <property type="term" value="F:DNA binding"/>
    <property type="evidence" value="ECO:0007669"/>
    <property type="project" value="InterPro"/>
</dbReference>
<dbReference type="GO" id="GO:0005524">
    <property type="term" value="F:ATP binding"/>
    <property type="evidence" value="ECO:0007669"/>
    <property type="project" value="InterPro"/>
</dbReference>
<evidence type="ECO:0000313" key="3">
    <source>
        <dbReference type="Proteomes" id="UP000000639"/>
    </source>
</evidence>
<dbReference type="GO" id="GO:0043138">
    <property type="term" value="F:3'-5' DNA helicase activity"/>
    <property type="evidence" value="ECO:0007669"/>
    <property type="project" value="TreeGrafter"/>
</dbReference>
<evidence type="ECO:0000313" key="2">
    <source>
        <dbReference type="EMBL" id="ABM04284.1"/>
    </source>
</evidence>
<dbReference type="GO" id="GO:0000725">
    <property type="term" value="P:recombinational repair"/>
    <property type="evidence" value="ECO:0007669"/>
    <property type="project" value="TreeGrafter"/>
</dbReference>
<dbReference type="HOGENOM" id="CLU_064676_0_0_6"/>
<reference evidence="2 3" key="1">
    <citation type="submission" date="2007-01" db="EMBL/GenBank/DDBJ databases">
        <title>Complete sequence of Psychromonas ingrahamii 37.</title>
        <authorList>
            <consortium name="US DOE Joint Genome Institute"/>
            <person name="Copeland A."/>
            <person name="Lucas S."/>
            <person name="Lapidus A."/>
            <person name="Barry K."/>
            <person name="Detter J.C."/>
            <person name="Glavina del Rio T."/>
            <person name="Hammon N."/>
            <person name="Israni S."/>
            <person name="Dalin E."/>
            <person name="Tice H."/>
            <person name="Pitluck S."/>
            <person name="Thompson L.S."/>
            <person name="Brettin T."/>
            <person name="Bruce D."/>
            <person name="Han C."/>
            <person name="Tapia R."/>
            <person name="Schmutz J."/>
            <person name="Larimer F."/>
            <person name="Land M."/>
            <person name="Hauser L."/>
            <person name="Kyrpides N."/>
            <person name="Ivanova N."/>
            <person name="Staley J."/>
            <person name="Richardson P."/>
        </authorList>
    </citation>
    <scope>NUCLEOTIDE SEQUENCE [LARGE SCALE GENOMIC DNA]</scope>
    <source>
        <strain evidence="2 3">37</strain>
    </source>
</reference>
<evidence type="ECO:0000256" key="1">
    <source>
        <dbReference type="ARBA" id="ARBA00034923"/>
    </source>
</evidence>
<protein>
    <recommendedName>
        <fullName evidence="1">DNA 3'-5' helicase II</fullName>
    </recommendedName>
</protein>
<dbReference type="Gene3D" id="3.40.50.300">
    <property type="entry name" value="P-loop containing nucleotide triphosphate hydrolases"/>
    <property type="match status" value="2"/>
</dbReference>
<dbReference type="OrthoDB" id="5107704at2"/>
<dbReference type="Proteomes" id="UP000000639">
    <property type="component" value="Chromosome"/>
</dbReference>